<gene>
    <name evidence="1" type="ORF">GCM10011352_25670</name>
</gene>
<comment type="caution">
    <text evidence="1">The sequence shown here is derived from an EMBL/GenBank/DDBJ whole genome shotgun (WGS) entry which is preliminary data.</text>
</comment>
<name>A0ABQ1KGI8_9GAMM</name>
<dbReference type="EMBL" id="BMIJ01000005">
    <property type="protein sequence ID" value="GGB98413.1"/>
    <property type="molecule type" value="Genomic_DNA"/>
</dbReference>
<evidence type="ECO:0000313" key="2">
    <source>
        <dbReference type="Proteomes" id="UP000629025"/>
    </source>
</evidence>
<accession>A0ABQ1KGI8</accession>
<protein>
    <submittedName>
        <fullName evidence="1">Uncharacterized protein</fullName>
    </submittedName>
</protein>
<dbReference type="Proteomes" id="UP000629025">
    <property type="component" value="Unassembled WGS sequence"/>
</dbReference>
<proteinExistence type="predicted"/>
<evidence type="ECO:0000313" key="1">
    <source>
        <dbReference type="EMBL" id="GGB98413.1"/>
    </source>
</evidence>
<keyword evidence="2" id="KW-1185">Reference proteome</keyword>
<organism evidence="1 2">
    <name type="scientific">Marinobacterium zhoushanense</name>
    <dbReference type="NCBI Taxonomy" id="1679163"/>
    <lineage>
        <taxon>Bacteria</taxon>
        <taxon>Pseudomonadati</taxon>
        <taxon>Pseudomonadota</taxon>
        <taxon>Gammaproteobacteria</taxon>
        <taxon>Oceanospirillales</taxon>
        <taxon>Oceanospirillaceae</taxon>
        <taxon>Marinobacterium</taxon>
    </lineage>
</organism>
<reference evidence="2" key="1">
    <citation type="journal article" date="2019" name="Int. J. Syst. Evol. Microbiol.">
        <title>The Global Catalogue of Microorganisms (GCM) 10K type strain sequencing project: providing services to taxonomists for standard genome sequencing and annotation.</title>
        <authorList>
            <consortium name="The Broad Institute Genomics Platform"/>
            <consortium name="The Broad Institute Genome Sequencing Center for Infectious Disease"/>
            <person name="Wu L."/>
            <person name="Ma J."/>
        </authorList>
    </citation>
    <scope>NUCLEOTIDE SEQUENCE [LARGE SCALE GENOMIC DNA]</scope>
    <source>
        <strain evidence="2">CGMCC 1.15341</strain>
    </source>
</reference>
<sequence length="99" mass="11451">MQQRPVPVPRCAFKLLFDRRLEIHDKAARLKVVSIFWTQNRTASRSQYDPGLLRKLVDNRLFAITKSRLSFDIEDPGNISSGPLLNSLIRVDKFLTKLI</sequence>